<dbReference type="GO" id="GO:0003677">
    <property type="term" value="F:DNA binding"/>
    <property type="evidence" value="ECO:0007669"/>
    <property type="project" value="UniProtKB-KW"/>
</dbReference>
<dbReference type="InterPro" id="IPR006119">
    <property type="entry name" value="Resolv_N"/>
</dbReference>
<dbReference type="InterPro" id="IPR036162">
    <property type="entry name" value="Resolvase-like_N_sf"/>
</dbReference>
<protein>
    <submittedName>
        <fullName evidence="7">Resolvase</fullName>
    </submittedName>
</protein>
<dbReference type="SUPFAM" id="SSF53041">
    <property type="entry name" value="Resolvase-like"/>
    <property type="match status" value="1"/>
</dbReference>
<dbReference type="Pfam" id="PF20552">
    <property type="entry name" value="HTH_62"/>
    <property type="match status" value="1"/>
</dbReference>
<accession>A0A364P071</accession>
<dbReference type="PANTHER" id="PTHR30461:SF2">
    <property type="entry name" value="SERINE RECOMBINASE PINE-RELATED"/>
    <property type="match status" value="1"/>
</dbReference>
<dbReference type="PROSITE" id="PS51736">
    <property type="entry name" value="RECOMBINASES_3"/>
    <property type="match status" value="1"/>
</dbReference>
<gene>
    <name evidence="7" type="ORF">CU669_08365</name>
</gene>
<dbReference type="Gene3D" id="3.40.50.1390">
    <property type="entry name" value="Resolvase, N-terminal catalytic domain"/>
    <property type="match status" value="1"/>
</dbReference>
<evidence type="ECO:0000256" key="5">
    <source>
        <dbReference type="PROSITE-ProRule" id="PRU10137"/>
    </source>
</evidence>
<evidence type="ECO:0000256" key="1">
    <source>
        <dbReference type="ARBA" id="ARBA00022908"/>
    </source>
</evidence>
<proteinExistence type="predicted"/>
<dbReference type="AlphaFoldDB" id="A0A364P071"/>
<reference evidence="7 8" key="1">
    <citation type="submission" date="2017-11" db="EMBL/GenBank/DDBJ databases">
        <title>Draft genome sequence of magnetotactic bacterium Magnetospirillum kuznetsovii LBB-42.</title>
        <authorList>
            <person name="Grouzdev D.S."/>
            <person name="Rysina M.S."/>
            <person name="Baslerov R.V."/>
            <person name="Koziaeva V."/>
        </authorList>
    </citation>
    <scope>NUCLEOTIDE SEQUENCE [LARGE SCALE GENOMIC DNA]</scope>
    <source>
        <strain evidence="7 8">LBB-42</strain>
    </source>
</reference>
<dbReference type="Proteomes" id="UP000251075">
    <property type="component" value="Unassembled WGS sequence"/>
</dbReference>
<dbReference type="OrthoDB" id="2290206at2"/>
<feature type="domain" description="Resolvase/invertase-type recombinase catalytic" evidence="6">
    <location>
        <begin position="5"/>
        <end position="146"/>
    </location>
</feature>
<name>A0A364P071_9PROT</name>
<dbReference type="RefSeq" id="WP_112143694.1">
    <property type="nucleotide sequence ID" value="NZ_PGTO01000004.1"/>
</dbReference>
<evidence type="ECO:0000313" key="8">
    <source>
        <dbReference type="Proteomes" id="UP000251075"/>
    </source>
</evidence>
<evidence type="ECO:0000259" key="6">
    <source>
        <dbReference type="PROSITE" id="PS51736"/>
    </source>
</evidence>
<dbReference type="CDD" id="cd00338">
    <property type="entry name" value="Ser_Recombinase"/>
    <property type="match status" value="1"/>
</dbReference>
<sequence>MPEGRYLSYIRVSTVKQGQSGLGLEGQRAAVQNYLNGGRWSLLGEFVEVESGKKNNRPELSRALAACRVKKATLIIAKIDRLARNSSFLMGIIDSGVDVVFCDLPQILVGAAGRFMLQQMASVAELEAGLISERTKAALKAKVARDGQWDRHAGHHLVPGAGQSAAVEARQRRAQDCAEDLRVYIDDARAAGITTLRGLAQALAEHGIASPGGSEWTATTVRRLLLRLDGARAT</sequence>
<organism evidence="7 8">
    <name type="scientific">Paramagnetospirillum kuznetsovii</name>
    <dbReference type="NCBI Taxonomy" id="2053833"/>
    <lineage>
        <taxon>Bacteria</taxon>
        <taxon>Pseudomonadati</taxon>
        <taxon>Pseudomonadota</taxon>
        <taxon>Alphaproteobacteria</taxon>
        <taxon>Rhodospirillales</taxon>
        <taxon>Magnetospirillaceae</taxon>
        <taxon>Paramagnetospirillum</taxon>
    </lineage>
</organism>
<dbReference type="PANTHER" id="PTHR30461">
    <property type="entry name" value="DNA-INVERTASE FROM LAMBDOID PROPHAGE"/>
    <property type="match status" value="1"/>
</dbReference>
<dbReference type="InterPro" id="IPR046789">
    <property type="entry name" value="HTH_62"/>
</dbReference>
<keyword evidence="1" id="KW-0229">DNA integration</keyword>
<keyword evidence="8" id="KW-1185">Reference proteome</keyword>
<evidence type="ECO:0000256" key="4">
    <source>
        <dbReference type="PIRSR" id="PIRSR606118-50"/>
    </source>
</evidence>
<comment type="caution">
    <text evidence="7">The sequence shown here is derived from an EMBL/GenBank/DDBJ whole genome shotgun (WGS) entry which is preliminary data.</text>
</comment>
<dbReference type="InterPro" id="IPR050639">
    <property type="entry name" value="SSR_resolvase"/>
</dbReference>
<feature type="active site" description="O-(5'-phospho-DNA)-serine intermediate" evidence="4 5">
    <location>
        <position position="13"/>
    </location>
</feature>
<dbReference type="SMART" id="SM00857">
    <property type="entry name" value="Resolvase"/>
    <property type="match status" value="1"/>
</dbReference>
<evidence type="ECO:0000313" key="7">
    <source>
        <dbReference type="EMBL" id="RAU22738.1"/>
    </source>
</evidence>
<dbReference type="PROSITE" id="PS00397">
    <property type="entry name" value="RECOMBINASES_1"/>
    <property type="match status" value="1"/>
</dbReference>
<dbReference type="GO" id="GO:0000150">
    <property type="term" value="F:DNA strand exchange activity"/>
    <property type="evidence" value="ECO:0007669"/>
    <property type="project" value="InterPro"/>
</dbReference>
<evidence type="ECO:0000256" key="2">
    <source>
        <dbReference type="ARBA" id="ARBA00023125"/>
    </source>
</evidence>
<dbReference type="GO" id="GO:0015074">
    <property type="term" value="P:DNA integration"/>
    <property type="evidence" value="ECO:0007669"/>
    <property type="project" value="UniProtKB-KW"/>
</dbReference>
<keyword evidence="3" id="KW-0233">DNA recombination</keyword>
<dbReference type="InterPro" id="IPR006118">
    <property type="entry name" value="Recombinase_CS"/>
</dbReference>
<keyword evidence="2" id="KW-0238">DNA-binding</keyword>
<dbReference type="EMBL" id="PGTO01000004">
    <property type="protein sequence ID" value="RAU22738.1"/>
    <property type="molecule type" value="Genomic_DNA"/>
</dbReference>
<dbReference type="Pfam" id="PF00239">
    <property type="entry name" value="Resolvase"/>
    <property type="match status" value="1"/>
</dbReference>
<evidence type="ECO:0000256" key="3">
    <source>
        <dbReference type="ARBA" id="ARBA00023172"/>
    </source>
</evidence>